<dbReference type="GO" id="GO:0006302">
    <property type="term" value="P:double-strand break repair"/>
    <property type="evidence" value="ECO:0007669"/>
    <property type="project" value="TreeGrafter"/>
</dbReference>
<dbReference type="InterPro" id="IPR036616">
    <property type="entry name" value="Poly(ADP-ribose)pol_reg_dom_sf"/>
</dbReference>
<evidence type="ECO:0000256" key="3">
    <source>
        <dbReference type="ARBA" id="ARBA00023027"/>
    </source>
</evidence>
<keyword evidence="6" id="KW-1185">Reference proteome</keyword>
<dbReference type="AlphaFoldDB" id="A0A1S8WSJ0"/>
<evidence type="ECO:0000313" key="5">
    <source>
        <dbReference type="EMBL" id="OON17452.1"/>
    </source>
</evidence>
<evidence type="ECO:0000256" key="2">
    <source>
        <dbReference type="ARBA" id="ARBA00022679"/>
    </source>
</evidence>
<keyword evidence="2" id="KW-0808">Transferase</keyword>
<dbReference type="Proteomes" id="UP000243686">
    <property type="component" value="Unassembled WGS sequence"/>
</dbReference>
<feature type="domain" description="PARP alpha-helical" evidence="4">
    <location>
        <begin position="1"/>
        <end position="82"/>
    </location>
</feature>
<dbReference type="GO" id="GO:0035861">
    <property type="term" value="C:site of double-strand break"/>
    <property type="evidence" value="ECO:0007669"/>
    <property type="project" value="TreeGrafter"/>
</dbReference>
<dbReference type="GO" id="GO:0003950">
    <property type="term" value="F:NAD+ poly-ADP-ribosyltransferase activity"/>
    <property type="evidence" value="ECO:0007669"/>
    <property type="project" value="InterPro"/>
</dbReference>
<organism evidence="5 6">
    <name type="scientific">Opisthorchis viverrini</name>
    <name type="common">Southeast Asian liver fluke</name>
    <dbReference type="NCBI Taxonomy" id="6198"/>
    <lineage>
        <taxon>Eukaryota</taxon>
        <taxon>Metazoa</taxon>
        <taxon>Spiralia</taxon>
        <taxon>Lophotrochozoa</taxon>
        <taxon>Platyhelminthes</taxon>
        <taxon>Trematoda</taxon>
        <taxon>Digenea</taxon>
        <taxon>Opisthorchiida</taxon>
        <taxon>Opisthorchiata</taxon>
        <taxon>Opisthorchiidae</taxon>
        <taxon>Opisthorchis</taxon>
    </lineage>
</organism>
<evidence type="ECO:0000256" key="1">
    <source>
        <dbReference type="ARBA" id="ARBA00022676"/>
    </source>
</evidence>
<dbReference type="GO" id="GO:1990404">
    <property type="term" value="F:NAD+-protein mono-ADP-ribosyltransferase activity"/>
    <property type="evidence" value="ECO:0007669"/>
    <property type="project" value="TreeGrafter"/>
</dbReference>
<dbReference type="PROSITE" id="PS51060">
    <property type="entry name" value="PARP_ALPHA_HD"/>
    <property type="match status" value="1"/>
</dbReference>
<gene>
    <name evidence="5" type="ORF">X801_06709</name>
</gene>
<feature type="non-terminal residue" evidence="5">
    <location>
        <position position="1"/>
    </location>
</feature>
<reference evidence="5 6" key="1">
    <citation type="submission" date="2015-03" db="EMBL/GenBank/DDBJ databases">
        <title>Draft genome of the nematode, Opisthorchis viverrini.</title>
        <authorList>
            <person name="Mitreva M."/>
        </authorList>
    </citation>
    <scope>NUCLEOTIDE SEQUENCE [LARGE SCALE GENOMIC DNA]</scope>
    <source>
        <strain evidence="5">Khon Kaen</strain>
    </source>
</reference>
<feature type="non-terminal residue" evidence="5">
    <location>
        <position position="210"/>
    </location>
</feature>
<keyword evidence="3" id="KW-0520">NAD</keyword>
<accession>A0A1S8WSJ0</accession>
<evidence type="ECO:0000313" key="6">
    <source>
        <dbReference type="Proteomes" id="UP000243686"/>
    </source>
</evidence>
<proteinExistence type="predicted"/>
<dbReference type="InterPro" id="IPR004102">
    <property type="entry name" value="Poly(ADP-ribose)pol_reg_dom"/>
</dbReference>
<dbReference type="Gene3D" id="1.20.142.10">
    <property type="entry name" value="Poly(ADP-ribose) polymerase, regulatory domain"/>
    <property type="match status" value="1"/>
</dbReference>
<dbReference type="EMBL" id="KV895347">
    <property type="protein sequence ID" value="OON17452.1"/>
    <property type="molecule type" value="Genomic_DNA"/>
</dbReference>
<dbReference type="GO" id="GO:0070212">
    <property type="term" value="P:protein poly-ADP-ribosylation"/>
    <property type="evidence" value="ECO:0007669"/>
    <property type="project" value="TreeGrafter"/>
</dbReference>
<dbReference type="PANTHER" id="PTHR10459:SF66">
    <property type="entry name" value="PROTEIN MONO-ADP-RIBOSYLTRANSFERASE PARP3"/>
    <property type="match status" value="1"/>
</dbReference>
<evidence type="ECO:0000259" key="4">
    <source>
        <dbReference type="PROSITE" id="PS51060"/>
    </source>
</evidence>
<dbReference type="SUPFAM" id="SSF47587">
    <property type="entry name" value="Domain of poly(ADP-ribose) polymerase"/>
    <property type="match status" value="1"/>
</dbReference>
<dbReference type="PANTHER" id="PTHR10459">
    <property type="entry name" value="DNA LIGASE"/>
    <property type="match status" value="1"/>
</dbReference>
<protein>
    <recommendedName>
        <fullName evidence="4">PARP alpha-helical domain-containing protein</fullName>
    </recommendedName>
</protein>
<dbReference type="Pfam" id="PF02877">
    <property type="entry name" value="PARP_reg"/>
    <property type="match status" value="1"/>
</dbReference>
<sequence>LGKIPFRKLSFGQITSASKLLNELENVGKDNKPGDVRRLSSQFHALIPRIFFLIIAGENMLYRKRELLSILNDIAVAQTMRRKIKALKDKYLHPIDKKYASLQCTLDYLDTSTSERQLVEEYFAAVGSDSCEILHVWPRAVKFRPHMKTSNHKLLWYEAAPSAVASILMNELRIKLHCYVKCIYFTADAYWFCGREPVPEKELLCDGVPV</sequence>
<keyword evidence="1" id="KW-0328">Glycosyltransferase</keyword>
<name>A0A1S8WSJ0_OPIVI</name>
<dbReference type="Gene3D" id="3.90.228.10">
    <property type="match status" value="1"/>
</dbReference>
<dbReference type="GO" id="GO:0005730">
    <property type="term" value="C:nucleolus"/>
    <property type="evidence" value="ECO:0007669"/>
    <property type="project" value="TreeGrafter"/>
</dbReference>
<dbReference type="InterPro" id="IPR050800">
    <property type="entry name" value="ARTD/PARP"/>
</dbReference>